<organism evidence="12 13">
    <name type="scientific">Paratrimastix pyriformis</name>
    <dbReference type="NCBI Taxonomy" id="342808"/>
    <lineage>
        <taxon>Eukaryota</taxon>
        <taxon>Metamonada</taxon>
        <taxon>Preaxostyla</taxon>
        <taxon>Paratrimastigidae</taxon>
        <taxon>Paratrimastix</taxon>
    </lineage>
</organism>
<keyword evidence="6" id="KW-0963">Cytoplasm</keyword>
<dbReference type="Proteomes" id="UP001141327">
    <property type="component" value="Unassembled WGS sequence"/>
</dbReference>
<evidence type="ECO:0000256" key="8">
    <source>
        <dbReference type="ARBA" id="ARBA00023069"/>
    </source>
</evidence>
<accession>A0ABQ8UXH0</accession>
<comment type="similarity">
    <text evidence="4">Belongs to the CEP19 family.</text>
</comment>
<evidence type="ECO:0000256" key="3">
    <source>
        <dbReference type="ARBA" id="ARBA00004186"/>
    </source>
</evidence>
<reference evidence="12" key="1">
    <citation type="journal article" date="2022" name="bioRxiv">
        <title>Genomics of Preaxostyla Flagellates Illuminates Evolutionary Transitions and the Path Towards Mitochondrial Loss.</title>
        <authorList>
            <person name="Novak L.V.F."/>
            <person name="Treitli S.C."/>
            <person name="Pyrih J."/>
            <person name="Halakuc P."/>
            <person name="Pipaliya S.V."/>
            <person name="Vacek V."/>
            <person name="Brzon O."/>
            <person name="Soukal P."/>
            <person name="Eme L."/>
            <person name="Dacks J.B."/>
            <person name="Karnkowska A."/>
            <person name="Elias M."/>
            <person name="Hampl V."/>
        </authorList>
    </citation>
    <scope>NUCLEOTIDE SEQUENCE</scope>
    <source>
        <strain evidence="12">RCP-MX</strain>
    </source>
</reference>
<gene>
    <name evidence="12" type="ORF">PAPYR_1251</name>
</gene>
<proteinExistence type="inferred from homology"/>
<evidence type="ECO:0000256" key="2">
    <source>
        <dbReference type="ARBA" id="ARBA00004120"/>
    </source>
</evidence>
<evidence type="ECO:0000256" key="5">
    <source>
        <dbReference type="ARBA" id="ARBA00022015"/>
    </source>
</evidence>
<feature type="compositionally biased region" description="Basic and acidic residues" evidence="11">
    <location>
        <begin position="233"/>
        <end position="251"/>
    </location>
</feature>
<keyword evidence="7" id="KW-0970">Cilium biogenesis/degradation</keyword>
<feature type="compositionally biased region" description="Low complexity" evidence="11">
    <location>
        <begin position="200"/>
        <end position="213"/>
    </location>
</feature>
<dbReference type="InterPro" id="IPR029412">
    <property type="entry name" value="CEP19"/>
</dbReference>
<dbReference type="Pfam" id="PF14933">
    <property type="entry name" value="CEP19"/>
    <property type="match status" value="2"/>
</dbReference>
<keyword evidence="13" id="KW-1185">Reference proteome</keyword>
<sequence length="504" mass="52363">MQQPADDFLPKQLGLKYSPPAIILEYEVPSTKKLRRRFMPVRELSEYSDAEVVAQALVEHHTPYLDPKFIKFEQIVSLVSQLQEHLGTPVSPSLPSIKKSPAAQTAPTPSASAEKPKEPAPAAAASESLRKPAFSSLAPIARQSTPPPPASSPLEMPTSPMGDMGDAGSPMSSPTPEKDRAPTGSISSLAGAPALGGGKPKSSALSPRSPPSSGGDEERGEASPISGTLDLNRVPDHENRAYKARMEKDFLRNQVKPGDPGFQYDVQVDFSKDGGKERSDWDEDEDAESPSAPPAKPRQSSLPPAGSIGGSKAPAPSGGLGRLPPLGSPASPQSPPPADREDRLPPLGSPPLDQSRPGHEGDTGTPLEEEASFAPAGGRRLDVGSIPTTTGSAASRAGRAGDLSALEGLGDSPLDTPPPSRPAASRFGSSALGGRSLDGEEEALATPQKGNSLDAPPSGGAPLEAPLEPLDTLGMDDDFVDDDAGFETGKKPGGLEEDLEQENF</sequence>
<protein>
    <recommendedName>
        <fullName evidence="5">Centrosomal protein of 19 kDa</fullName>
    </recommendedName>
</protein>
<dbReference type="PANTHER" id="PTHR31539">
    <property type="entry name" value="CENTROSOMAL PROTEIN OF 19K CEP19"/>
    <property type="match status" value="1"/>
</dbReference>
<evidence type="ECO:0000313" key="13">
    <source>
        <dbReference type="Proteomes" id="UP001141327"/>
    </source>
</evidence>
<comment type="caution">
    <text evidence="12">The sequence shown here is derived from an EMBL/GenBank/DDBJ whole genome shotgun (WGS) entry which is preliminary data.</text>
</comment>
<keyword evidence="10" id="KW-0966">Cell projection</keyword>
<evidence type="ECO:0000256" key="9">
    <source>
        <dbReference type="ARBA" id="ARBA00023212"/>
    </source>
</evidence>
<evidence type="ECO:0000256" key="4">
    <source>
        <dbReference type="ARBA" id="ARBA00009371"/>
    </source>
</evidence>
<dbReference type="EMBL" id="JAPMOS010000004">
    <property type="protein sequence ID" value="KAJ4462079.1"/>
    <property type="molecule type" value="Genomic_DNA"/>
</dbReference>
<keyword evidence="9" id="KW-0206">Cytoskeleton</keyword>
<feature type="compositionally biased region" description="Acidic residues" evidence="11">
    <location>
        <begin position="474"/>
        <end position="485"/>
    </location>
</feature>
<name>A0ABQ8UXH0_9EUKA</name>
<keyword evidence="8" id="KW-0969">Cilium</keyword>
<feature type="compositionally biased region" description="Basic and acidic residues" evidence="11">
    <location>
        <begin position="270"/>
        <end position="279"/>
    </location>
</feature>
<evidence type="ECO:0000256" key="7">
    <source>
        <dbReference type="ARBA" id="ARBA00022794"/>
    </source>
</evidence>
<comment type="subcellular location">
    <subcellularLocation>
        <location evidence="2">Cytoplasm</location>
        <location evidence="2">Cytoskeleton</location>
        <location evidence="2">Cilium basal body</location>
    </subcellularLocation>
    <subcellularLocation>
        <location evidence="1">Cytoplasm</location>
        <location evidence="1">Cytoskeleton</location>
        <location evidence="1">Microtubule organizing center</location>
        <location evidence="1">Centrosome</location>
        <location evidence="1">Centriole</location>
    </subcellularLocation>
    <subcellularLocation>
        <location evidence="3">Cytoplasm</location>
        <location evidence="3">Cytoskeleton</location>
        <location evidence="3">Spindle</location>
    </subcellularLocation>
</comment>
<evidence type="ECO:0000256" key="11">
    <source>
        <dbReference type="SAM" id="MobiDB-lite"/>
    </source>
</evidence>
<feature type="compositionally biased region" description="Low complexity" evidence="11">
    <location>
        <begin position="100"/>
        <end position="113"/>
    </location>
</feature>
<evidence type="ECO:0000256" key="1">
    <source>
        <dbReference type="ARBA" id="ARBA00004114"/>
    </source>
</evidence>
<feature type="compositionally biased region" description="Acidic residues" evidence="11">
    <location>
        <begin position="495"/>
        <end position="504"/>
    </location>
</feature>
<dbReference type="PANTHER" id="PTHR31539:SF1">
    <property type="entry name" value="CENTROSOMAL PROTEIN OF 19 KDA"/>
    <property type="match status" value="1"/>
</dbReference>
<feature type="compositionally biased region" description="Low complexity" evidence="11">
    <location>
        <begin position="313"/>
        <end position="331"/>
    </location>
</feature>
<evidence type="ECO:0000313" key="12">
    <source>
        <dbReference type="EMBL" id="KAJ4462079.1"/>
    </source>
</evidence>
<feature type="compositionally biased region" description="Low complexity" evidence="11">
    <location>
        <begin position="388"/>
        <end position="401"/>
    </location>
</feature>
<evidence type="ECO:0000256" key="10">
    <source>
        <dbReference type="ARBA" id="ARBA00023273"/>
    </source>
</evidence>
<evidence type="ECO:0000256" key="6">
    <source>
        <dbReference type="ARBA" id="ARBA00022490"/>
    </source>
</evidence>
<feature type="region of interest" description="Disordered" evidence="11">
    <location>
        <begin position="87"/>
        <end position="504"/>
    </location>
</feature>